<dbReference type="Gene3D" id="1.10.10.60">
    <property type="entry name" value="Homeodomain-like"/>
    <property type="match status" value="2"/>
</dbReference>
<sequence>MKQQIHTEDFQQLIIENAYPERFYSEEGITERIIVINESFGKSSLKEIFFDGVYISVGALNIFKPTILHTKADFETVAMHFCIEGSSHSRLQGSSKNFTTFGANQHNLVYMPYYEGKLELPEYADMKMLEINLTLEFFQRIASEEFPVFKSFFENIRSKSHGILGKHNRTITPRMQWLIKEIVECKQKGYLKRLFLEAKILELFMLQVEMFEEPQLQKQAFIKKKDVDKIVHAQHIILANINTPYSLLELSRQVGINDFKLKRGFKEVFGNTVFGYIHQIRMERAKEKLLQGEMNISEVADYTGYKNRTHFSAAFKKTFGFSPTGLINCKGGIS</sequence>
<feature type="domain" description="HTH araC/xylS-type" evidence="4">
    <location>
        <begin position="231"/>
        <end position="329"/>
    </location>
</feature>
<dbReference type="InterPro" id="IPR009057">
    <property type="entry name" value="Homeodomain-like_sf"/>
</dbReference>
<dbReference type="EMBL" id="FOXH01000010">
    <property type="protein sequence ID" value="SFQ11695.1"/>
    <property type="molecule type" value="Genomic_DNA"/>
</dbReference>
<dbReference type="PROSITE" id="PS00041">
    <property type="entry name" value="HTH_ARAC_FAMILY_1"/>
    <property type="match status" value="1"/>
</dbReference>
<dbReference type="PANTHER" id="PTHR47893">
    <property type="entry name" value="REGULATORY PROTEIN PCHR"/>
    <property type="match status" value="1"/>
</dbReference>
<evidence type="ECO:0000313" key="6">
    <source>
        <dbReference type="Proteomes" id="UP000199306"/>
    </source>
</evidence>
<dbReference type="AlphaFoldDB" id="A0A1I5VW38"/>
<organism evidence="5 6">
    <name type="scientific">Pseudarcicella hirudinis</name>
    <dbReference type="NCBI Taxonomy" id="1079859"/>
    <lineage>
        <taxon>Bacteria</taxon>
        <taxon>Pseudomonadati</taxon>
        <taxon>Bacteroidota</taxon>
        <taxon>Cytophagia</taxon>
        <taxon>Cytophagales</taxon>
        <taxon>Flectobacillaceae</taxon>
        <taxon>Pseudarcicella</taxon>
    </lineage>
</organism>
<accession>A0A1I5VW38</accession>
<dbReference type="InterPro" id="IPR053142">
    <property type="entry name" value="PchR_regulatory_protein"/>
</dbReference>
<dbReference type="PROSITE" id="PS01124">
    <property type="entry name" value="HTH_ARAC_FAMILY_2"/>
    <property type="match status" value="1"/>
</dbReference>
<reference evidence="5 6" key="1">
    <citation type="submission" date="2016-10" db="EMBL/GenBank/DDBJ databases">
        <authorList>
            <person name="de Groot N.N."/>
        </authorList>
    </citation>
    <scope>NUCLEOTIDE SEQUENCE [LARGE SCALE GENOMIC DNA]</scope>
    <source>
        <strain evidence="6">E92,LMG 26720,CCM 7988</strain>
    </source>
</reference>
<keyword evidence="3" id="KW-0804">Transcription</keyword>
<dbReference type="Pfam" id="PF12833">
    <property type="entry name" value="HTH_18"/>
    <property type="match status" value="1"/>
</dbReference>
<dbReference type="OrthoDB" id="799767at2"/>
<evidence type="ECO:0000256" key="2">
    <source>
        <dbReference type="ARBA" id="ARBA00023125"/>
    </source>
</evidence>
<dbReference type="GO" id="GO:0043565">
    <property type="term" value="F:sequence-specific DNA binding"/>
    <property type="evidence" value="ECO:0007669"/>
    <property type="project" value="InterPro"/>
</dbReference>
<gene>
    <name evidence="5" type="ORF">SAMN04515674_11099</name>
</gene>
<dbReference type="Proteomes" id="UP000199306">
    <property type="component" value="Unassembled WGS sequence"/>
</dbReference>
<keyword evidence="1" id="KW-0805">Transcription regulation</keyword>
<dbReference type="GO" id="GO:0003700">
    <property type="term" value="F:DNA-binding transcription factor activity"/>
    <property type="evidence" value="ECO:0007669"/>
    <property type="project" value="InterPro"/>
</dbReference>
<dbReference type="STRING" id="1079859.SAMN04515674_11099"/>
<evidence type="ECO:0000256" key="3">
    <source>
        <dbReference type="ARBA" id="ARBA00023163"/>
    </source>
</evidence>
<dbReference type="InterPro" id="IPR018060">
    <property type="entry name" value="HTH_AraC"/>
</dbReference>
<protein>
    <submittedName>
        <fullName evidence="5">AraC-type DNA-binding protein</fullName>
    </submittedName>
</protein>
<dbReference type="SMART" id="SM00342">
    <property type="entry name" value="HTH_ARAC"/>
    <property type="match status" value="1"/>
</dbReference>
<keyword evidence="6" id="KW-1185">Reference proteome</keyword>
<dbReference type="InterPro" id="IPR018062">
    <property type="entry name" value="HTH_AraC-typ_CS"/>
</dbReference>
<evidence type="ECO:0000313" key="5">
    <source>
        <dbReference type="EMBL" id="SFQ11695.1"/>
    </source>
</evidence>
<evidence type="ECO:0000256" key="1">
    <source>
        <dbReference type="ARBA" id="ARBA00023015"/>
    </source>
</evidence>
<dbReference type="SUPFAM" id="SSF46689">
    <property type="entry name" value="Homeodomain-like"/>
    <property type="match status" value="2"/>
</dbReference>
<keyword evidence="2 5" id="KW-0238">DNA-binding</keyword>
<dbReference type="RefSeq" id="WP_092018301.1">
    <property type="nucleotide sequence ID" value="NZ_FOXH01000010.1"/>
</dbReference>
<name>A0A1I5VW38_9BACT</name>
<dbReference type="PANTHER" id="PTHR47893:SF1">
    <property type="entry name" value="REGULATORY PROTEIN PCHR"/>
    <property type="match status" value="1"/>
</dbReference>
<proteinExistence type="predicted"/>
<evidence type="ECO:0000259" key="4">
    <source>
        <dbReference type="PROSITE" id="PS01124"/>
    </source>
</evidence>